<feature type="region of interest" description="Disordered" evidence="1">
    <location>
        <begin position="53"/>
        <end position="93"/>
    </location>
</feature>
<evidence type="ECO:0000313" key="2">
    <source>
        <dbReference type="EMBL" id="CAB0030680.1"/>
    </source>
</evidence>
<evidence type="ECO:0000313" key="3">
    <source>
        <dbReference type="Proteomes" id="UP000479190"/>
    </source>
</evidence>
<organism evidence="2 3">
    <name type="scientific">Trichogramma brassicae</name>
    <dbReference type="NCBI Taxonomy" id="86971"/>
    <lineage>
        <taxon>Eukaryota</taxon>
        <taxon>Metazoa</taxon>
        <taxon>Ecdysozoa</taxon>
        <taxon>Arthropoda</taxon>
        <taxon>Hexapoda</taxon>
        <taxon>Insecta</taxon>
        <taxon>Pterygota</taxon>
        <taxon>Neoptera</taxon>
        <taxon>Endopterygota</taxon>
        <taxon>Hymenoptera</taxon>
        <taxon>Apocrita</taxon>
        <taxon>Proctotrupomorpha</taxon>
        <taxon>Chalcidoidea</taxon>
        <taxon>Trichogrammatidae</taxon>
        <taxon>Trichogramma</taxon>
    </lineage>
</organism>
<dbReference type="AlphaFoldDB" id="A0A6H5I008"/>
<name>A0A6H5I008_9HYME</name>
<gene>
    <name evidence="2" type="ORF">TBRA_LOCUS2676</name>
</gene>
<proteinExistence type="predicted"/>
<keyword evidence="3" id="KW-1185">Reference proteome</keyword>
<reference evidence="2 3" key="1">
    <citation type="submission" date="2020-02" db="EMBL/GenBank/DDBJ databases">
        <authorList>
            <person name="Ferguson B K."/>
        </authorList>
    </citation>
    <scope>NUCLEOTIDE SEQUENCE [LARGE SCALE GENOMIC DNA]</scope>
</reference>
<protein>
    <submittedName>
        <fullName evidence="2">Uncharacterized protein</fullName>
    </submittedName>
</protein>
<sequence length="93" mass="9800">MTALNTGGCGRTTGRPGGHSAEAQPCADKLGELPHPCSRGGCTLLPLLEPWTRGRSLQGSRPHGALLPMRPEGPPSKGLQRPTIVRSLPRTRS</sequence>
<feature type="compositionally biased region" description="Gly residues" evidence="1">
    <location>
        <begin position="7"/>
        <end position="17"/>
    </location>
</feature>
<evidence type="ECO:0000256" key="1">
    <source>
        <dbReference type="SAM" id="MobiDB-lite"/>
    </source>
</evidence>
<accession>A0A6H5I008</accession>
<feature type="region of interest" description="Disordered" evidence="1">
    <location>
        <begin position="1"/>
        <end position="32"/>
    </location>
</feature>
<dbReference type="Proteomes" id="UP000479190">
    <property type="component" value="Unassembled WGS sequence"/>
</dbReference>
<dbReference type="EMBL" id="CADCXV010000513">
    <property type="protein sequence ID" value="CAB0030680.1"/>
    <property type="molecule type" value="Genomic_DNA"/>
</dbReference>